<organism evidence="2 3">
    <name type="scientific">Exophiala bonariae</name>
    <dbReference type="NCBI Taxonomy" id="1690606"/>
    <lineage>
        <taxon>Eukaryota</taxon>
        <taxon>Fungi</taxon>
        <taxon>Dikarya</taxon>
        <taxon>Ascomycota</taxon>
        <taxon>Pezizomycotina</taxon>
        <taxon>Eurotiomycetes</taxon>
        <taxon>Chaetothyriomycetidae</taxon>
        <taxon>Chaetothyriales</taxon>
        <taxon>Herpotrichiellaceae</taxon>
        <taxon>Exophiala</taxon>
    </lineage>
</organism>
<gene>
    <name evidence="2" type="ORF">LTR84_011703</name>
</gene>
<evidence type="ECO:0000313" key="3">
    <source>
        <dbReference type="Proteomes" id="UP001358417"/>
    </source>
</evidence>
<dbReference type="RefSeq" id="XP_064708820.1">
    <property type="nucleotide sequence ID" value="XM_064855231.1"/>
</dbReference>
<dbReference type="Proteomes" id="UP001358417">
    <property type="component" value="Unassembled WGS sequence"/>
</dbReference>
<comment type="caution">
    <text evidence="2">The sequence shown here is derived from an EMBL/GenBank/DDBJ whole genome shotgun (WGS) entry which is preliminary data.</text>
</comment>
<evidence type="ECO:0000256" key="1">
    <source>
        <dbReference type="SAM" id="MobiDB-lite"/>
    </source>
</evidence>
<proteinExistence type="predicted"/>
<evidence type="ECO:0000313" key="2">
    <source>
        <dbReference type="EMBL" id="KAK5057702.1"/>
    </source>
</evidence>
<feature type="region of interest" description="Disordered" evidence="1">
    <location>
        <begin position="29"/>
        <end position="56"/>
    </location>
</feature>
<evidence type="ECO:0008006" key="4">
    <source>
        <dbReference type="Google" id="ProtNLM"/>
    </source>
</evidence>
<dbReference type="AlphaFoldDB" id="A0AAV9NH76"/>
<dbReference type="PANTHER" id="PTHR37827:SF1">
    <property type="entry name" value="HNH DOMAIN-CONTAINING PROTEIN"/>
    <property type="match status" value="1"/>
</dbReference>
<dbReference type="PANTHER" id="PTHR37827">
    <property type="entry name" value="TUDOR DOMAIN-CONTAINING PROTEIN"/>
    <property type="match status" value="1"/>
</dbReference>
<name>A0AAV9NH76_9EURO</name>
<dbReference type="GeneID" id="89979853"/>
<sequence>MDNVAGNEAVLRDCIFSAIVEKSISPTKKTPKAIKKGGTPKKAASTEAQPCENPGKEVDASALAEFSDYLATEIFGSLPEELKGLSYHAIQNDAALSATWSLPLTLSVTEEVSAYVSADVVDSLVAYAMIEPPKSDIQSFMAGVLSAFVSAVTIPPPKWVSTKTSACEICERDWVPMTYHHLIPRQIHAKVLKRGWHEEQQLNSVAWLCRACHTFVHRMASNEELAREWYTIDRICEREDVQKWAQWVRRVRWKKT</sequence>
<protein>
    <recommendedName>
        <fullName evidence="4">HNH domain-containing protein</fullName>
    </recommendedName>
</protein>
<feature type="compositionally biased region" description="Basic residues" evidence="1">
    <location>
        <begin position="29"/>
        <end position="39"/>
    </location>
</feature>
<keyword evidence="3" id="KW-1185">Reference proteome</keyword>
<reference evidence="2 3" key="1">
    <citation type="submission" date="2023-08" db="EMBL/GenBank/DDBJ databases">
        <title>Black Yeasts Isolated from many extreme environments.</title>
        <authorList>
            <person name="Coleine C."/>
            <person name="Stajich J.E."/>
            <person name="Selbmann L."/>
        </authorList>
    </citation>
    <scope>NUCLEOTIDE SEQUENCE [LARGE SCALE GENOMIC DNA]</scope>
    <source>
        <strain evidence="2 3">CCFEE 5792</strain>
    </source>
</reference>
<accession>A0AAV9NH76</accession>
<dbReference type="EMBL" id="JAVRRD010000006">
    <property type="protein sequence ID" value="KAK5057702.1"/>
    <property type="molecule type" value="Genomic_DNA"/>
</dbReference>